<dbReference type="PROSITE" id="PS51186">
    <property type="entry name" value="GNAT"/>
    <property type="match status" value="1"/>
</dbReference>
<dbReference type="InterPro" id="IPR000182">
    <property type="entry name" value="GNAT_dom"/>
</dbReference>
<dbReference type="PANTHER" id="PTHR31435:SF10">
    <property type="entry name" value="BSR4717 PROTEIN"/>
    <property type="match status" value="1"/>
</dbReference>
<dbReference type="OrthoDB" id="9793389at2"/>
<reference evidence="5" key="1">
    <citation type="journal article" date="2012" name="Stand. Genomic Sci.">
        <title>Genome sequence of the Antarctic rhodopsins-containing flavobacterium Gillisia limnaea type strain (R-8282(T)).</title>
        <authorList>
            <person name="Riedel T."/>
            <person name="Held B."/>
            <person name="Nolan M."/>
            <person name="Lucas S."/>
            <person name="Lapidus A."/>
            <person name="Tice H."/>
            <person name="Del Rio T.G."/>
            <person name="Cheng J.F."/>
            <person name="Han C."/>
            <person name="Tapia R."/>
            <person name="Goodwin L.A."/>
            <person name="Pitluck S."/>
            <person name="Liolios K."/>
            <person name="Mavromatis K."/>
            <person name="Pagani I."/>
            <person name="Ivanova N."/>
            <person name="Mikhailova N."/>
            <person name="Pati A."/>
            <person name="Chen A."/>
            <person name="Palaniappan K."/>
            <person name="Land M."/>
            <person name="Rohde M."/>
            <person name="Tindall B.J."/>
            <person name="Detter J.C."/>
            <person name="Goker M."/>
            <person name="Bristow J."/>
            <person name="Eisen J.A."/>
            <person name="Markowitz V."/>
            <person name="Hugenholtz P."/>
            <person name="Kyrpides N.C."/>
            <person name="Klenk H.P."/>
            <person name="Woyke T."/>
        </authorList>
    </citation>
    <scope>NUCLEOTIDE SEQUENCE [LARGE SCALE GENOMIC DNA]</scope>
    <source>
        <strain evidence="5">DSM 15749 / LMG 21470 / R-8282</strain>
    </source>
</reference>
<feature type="domain" description="N-acetyltransferase" evidence="2">
    <location>
        <begin position="1"/>
        <end position="93"/>
    </location>
</feature>
<evidence type="ECO:0000313" key="5">
    <source>
        <dbReference type="Proteomes" id="UP000003844"/>
    </source>
</evidence>
<gene>
    <name evidence="4" type="ORF">Gilli_1950</name>
</gene>
<keyword evidence="5" id="KW-1185">Reference proteome</keyword>
<feature type="region of interest" description="Disordered" evidence="1">
    <location>
        <begin position="1"/>
        <end position="26"/>
    </location>
</feature>
<dbReference type="HOGENOM" id="CLU_132888_2_0_10"/>
<sequence length="93" mass="10248">MNIKHSSSESRGEFEAVDSGNTAGKMVYSQSGKDKIVIEHTEVDPSYQGQGVGKQLVEKSAEYARENNLKIVPECSYAKKVMEKSSDYDDVLA</sequence>
<dbReference type="SUPFAM" id="SSF55729">
    <property type="entry name" value="Acyl-CoA N-acyltransferases (Nat)"/>
    <property type="match status" value="1"/>
</dbReference>
<organism evidence="4 5">
    <name type="scientific">Gillisia limnaea (strain DSM 15749 / LMG 21470 / R-8282)</name>
    <dbReference type="NCBI Taxonomy" id="865937"/>
    <lineage>
        <taxon>Bacteria</taxon>
        <taxon>Pseudomonadati</taxon>
        <taxon>Bacteroidota</taxon>
        <taxon>Flavobacteriia</taxon>
        <taxon>Flavobacteriales</taxon>
        <taxon>Flavobacteriaceae</taxon>
        <taxon>Gillisia</taxon>
    </lineage>
</organism>
<dbReference type="InterPro" id="IPR045057">
    <property type="entry name" value="Gcn5-rel_NAT"/>
</dbReference>
<name>H2BT32_GILLR</name>
<protein>
    <submittedName>
        <fullName evidence="4">GCN5-related N-acetyltransferase</fullName>
    </submittedName>
</protein>
<dbReference type="Proteomes" id="UP000003844">
    <property type="component" value="Unassembled WGS sequence"/>
</dbReference>
<dbReference type="STRING" id="865937.Gilli_1950"/>
<dbReference type="PANTHER" id="PTHR31435">
    <property type="entry name" value="PROTEIN NATD1"/>
    <property type="match status" value="1"/>
</dbReference>
<dbReference type="EMBL" id="JH594606">
    <property type="protein sequence ID" value="EHQ02590.1"/>
    <property type="molecule type" value="Genomic_DNA"/>
</dbReference>
<keyword evidence="4" id="KW-0808">Transferase</keyword>
<dbReference type="CDD" id="cd04301">
    <property type="entry name" value="NAT_SF"/>
    <property type="match status" value="1"/>
</dbReference>
<evidence type="ECO:0000256" key="1">
    <source>
        <dbReference type="SAM" id="MobiDB-lite"/>
    </source>
</evidence>
<dbReference type="GO" id="GO:0016747">
    <property type="term" value="F:acyltransferase activity, transferring groups other than amino-acyl groups"/>
    <property type="evidence" value="ECO:0007669"/>
    <property type="project" value="InterPro"/>
</dbReference>
<evidence type="ECO:0000313" key="4">
    <source>
        <dbReference type="EMBL" id="EHQ02590.1"/>
    </source>
</evidence>
<dbReference type="Pfam" id="PF14542">
    <property type="entry name" value="Acetyltransf_CG"/>
    <property type="match status" value="1"/>
</dbReference>
<feature type="compositionally biased region" description="Basic and acidic residues" evidence="1">
    <location>
        <begin position="1"/>
        <end position="14"/>
    </location>
</feature>
<evidence type="ECO:0000259" key="3">
    <source>
        <dbReference type="PROSITE" id="PS51729"/>
    </source>
</evidence>
<dbReference type="PROSITE" id="PS51729">
    <property type="entry name" value="GNAT_YJDJ"/>
    <property type="match status" value="1"/>
</dbReference>
<dbReference type="InterPro" id="IPR031165">
    <property type="entry name" value="GNAT_YJDJ"/>
</dbReference>
<dbReference type="RefSeq" id="WP_006988900.1">
    <property type="nucleotide sequence ID" value="NZ_JH594606.1"/>
</dbReference>
<proteinExistence type="predicted"/>
<dbReference type="Gene3D" id="3.40.630.30">
    <property type="match status" value="1"/>
</dbReference>
<dbReference type="AlphaFoldDB" id="H2BT32"/>
<dbReference type="eggNOG" id="COG2388">
    <property type="taxonomic scope" value="Bacteria"/>
</dbReference>
<dbReference type="InterPro" id="IPR016181">
    <property type="entry name" value="Acyl_CoA_acyltransferase"/>
</dbReference>
<accession>H2BT32</accession>
<feature type="domain" description="N-acetyltransferase" evidence="3">
    <location>
        <begin position="6"/>
        <end position="93"/>
    </location>
</feature>
<evidence type="ECO:0000259" key="2">
    <source>
        <dbReference type="PROSITE" id="PS51186"/>
    </source>
</evidence>